<dbReference type="Pfam" id="PF04870">
    <property type="entry name" value="Moulting_cycle"/>
    <property type="match status" value="1"/>
</dbReference>
<dbReference type="Proteomes" id="UP000095281">
    <property type="component" value="Unplaced"/>
</dbReference>
<feature type="transmembrane region" description="Helical" evidence="2">
    <location>
        <begin position="686"/>
        <end position="708"/>
    </location>
</feature>
<dbReference type="WBParaSite" id="MhA1_Contig1225.frz3.fgene1">
    <property type="protein sequence ID" value="MhA1_Contig1225.frz3.fgene1"/>
    <property type="gene ID" value="MhA1_Contig1225.frz3.fgene1"/>
</dbReference>
<keyword evidence="2" id="KW-0812">Transmembrane</keyword>
<dbReference type="OMA" id="IHASKNV"/>
<reference evidence="4" key="1">
    <citation type="submission" date="2016-11" db="UniProtKB">
        <authorList>
            <consortium name="WormBaseParasite"/>
        </authorList>
    </citation>
    <scope>IDENTIFICATION</scope>
</reference>
<feature type="region of interest" description="Disordered" evidence="1">
    <location>
        <begin position="46"/>
        <end position="68"/>
    </location>
</feature>
<keyword evidence="2" id="KW-1133">Transmembrane helix</keyword>
<evidence type="ECO:0000256" key="1">
    <source>
        <dbReference type="SAM" id="MobiDB-lite"/>
    </source>
</evidence>
<feature type="transmembrane region" description="Helical" evidence="2">
    <location>
        <begin position="729"/>
        <end position="750"/>
    </location>
</feature>
<accession>A0A1I8B1J7</accession>
<sequence>MFNKFLFYFQIIFVIKQSLFIKQINCFQIQTEQTLNTKRNIVEDQSMKIGQKTNTKSRPKTKKSDDYPDAHKEEKIAEFYRKVQNIPIQDDHALQIYQHCKCLNFRFYFYFYLVGAEQAFSNLFAVIANQKLKHFSKPVHDEFGECSKRASSVPLHAKCLSSLILGNFDGKIILDSNKRKNNNFNNYRLKKRADHRKKLMALKLKSSKYRNSASSRKRWVGGLRLLEEPIIDNFDIKNTKYKIATRKSLKRLQILHKIYKEHRRERRQTGIIKKNYYQLYRPSKSRLSPMGNLAKTMMDAVLKSKGKKQKDIIPWQRTVERIKESTQRRNNIKKKLGGSEIKNMDQLIYSGLKRQGVIQEDFNDVIENPEKLQQFLKKKQFEKEKAPLQRIVNLLRDGIKLGYALTGQNSTEIDNKTFKVVSPRFLSVTPEEGNNDTVNFLSPSLFSLHGNGKGIENLTSISSLIKKIGGPVGFSSQDQQVWLDFIMEAAGVIEDAEKIEMELNNTNKNDRVESIWQKHFDKEKYEREIRASDGTPLYFTKQNIRHAMYLPNLKLRSLTCLRIYNEKQILIKSTHKIREMNQTGYSLLTNEQLKMVYGPDSPYHDPKLLQRFLLLNNSAMALHIENDIHKIANIDSFKVQPMKTGNPQQKRKKRSIILSPISFSPLVLTLNNLNPVILSPTIFSPLILAPSILGPVILSPWIFVPLVLSPRLLTPLILSPPSPIALQPVILSPGAFAPLILSPVLLSPFILSPQVFTPLILSPLALNPFILNPSALSPVILSPFVLSPIILSPAFLSALILSPYALSPLIQSPLIAYSVILSPSYLS</sequence>
<dbReference type="InterPro" id="IPR006954">
    <property type="entry name" value="Mlt-10-like"/>
</dbReference>
<dbReference type="PANTHER" id="PTHR21523">
    <property type="match status" value="1"/>
</dbReference>
<dbReference type="AlphaFoldDB" id="A0A1I8B1J7"/>
<evidence type="ECO:0000313" key="4">
    <source>
        <dbReference type="WBParaSite" id="MhA1_Contig1225.frz3.fgene1"/>
    </source>
</evidence>
<evidence type="ECO:0000256" key="2">
    <source>
        <dbReference type="SAM" id="Phobius"/>
    </source>
</evidence>
<evidence type="ECO:0000313" key="3">
    <source>
        <dbReference type="Proteomes" id="UP000095281"/>
    </source>
</evidence>
<keyword evidence="3" id="KW-1185">Reference proteome</keyword>
<feature type="transmembrane region" description="Helical" evidence="2">
    <location>
        <begin position="770"/>
        <end position="791"/>
    </location>
</feature>
<dbReference type="PANTHER" id="PTHR21523:SF37">
    <property type="entry name" value="MLT-TEN (MLT-10) RELATED"/>
    <property type="match status" value="1"/>
</dbReference>
<proteinExistence type="predicted"/>
<keyword evidence="2" id="KW-0472">Membrane</keyword>
<organism evidence="3 4">
    <name type="scientific">Meloidogyne hapla</name>
    <name type="common">Root-knot nematode worm</name>
    <dbReference type="NCBI Taxonomy" id="6305"/>
    <lineage>
        <taxon>Eukaryota</taxon>
        <taxon>Metazoa</taxon>
        <taxon>Ecdysozoa</taxon>
        <taxon>Nematoda</taxon>
        <taxon>Chromadorea</taxon>
        <taxon>Rhabditida</taxon>
        <taxon>Tylenchina</taxon>
        <taxon>Tylenchomorpha</taxon>
        <taxon>Tylenchoidea</taxon>
        <taxon>Meloidogynidae</taxon>
        <taxon>Meloidogyninae</taxon>
        <taxon>Meloidogyne</taxon>
    </lineage>
</organism>
<name>A0A1I8B1J7_MELHA</name>
<protein>
    <submittedName>
        <fullName evidence="4">Uncharacterized protein</fullName>
    </submittedName>
</protein>